<keyword evidence="6" id="KW-0694">RNA-binding</keyword>
<protein>
    <recommendedName>
        <fullName evidence="9">MIF4G domain-containing protein</fullName>
    </recommendedName>
</protein>
<feature type="region of interest" description="Disordered" evidence="8">
    <location>
        <begin position="1321"/>
        <end position="1430"/>
    </location>
</feature>
<dbReference type="InterPro" id="IPR016024">
    <property type="entry name" value="ARM-type_fold"/>
</dbReference>
<keyword evidence="11" id="KW-1185">Reference proteome</keyword>
<dbReference type="SUPFAM" id="SSF101489">
    <property type="entry name" value="Eukaryotic initiation factor 4f subunit eIF4g, eIF4e-binding domain"/>
    <property type="match status" value="1"/>
</dbReference>
<dbReference type="GO" id="GO:0010494">
    <property type="term" value="C:cytoplasmic stress granule"/>
    <property type="evidence" value="ECO:0007669"/>
    <property type="project" value="UniProtKB-ARBA"/>
</dbReference>
<feature type="compositionally biased region" description="Low complexity" evidence="8">
    <location>
        <begin position="151"/>
        <end position="165"/>
    </location>
</feature>
<dbReference type="SMART" id="SM00543">
    <property type="entry name" value="MIF4G"/>
    <property type="match status" value="1"/>
</dbReference>
<feature type="compositionally biased region" description="Basic and acidic residues" evidence="8">
    <location>
        <begin position="566"/>
        <end position="575"/>
    </location>
</feature>
<keyword evidence="3" id="KW-0963">Cytoplasm</keyword>
<keyword evidence="4" id="KW-0396">Initiation factor</keyword>
<evidence type="ECO:0000256" key="1">
    <source>
        <dbReference type="ARBA" id="ARBA00004496"/>
    </source>
</evidence>
<keyword evidence="7" id="KW-0648">Protein biosynthesis</keyword>
<evidence type="ECO:0000256" key="3">
    <source>
        <dbReference type="ARBA" id="ARBA00022490"/>
    </source>
</evidence>
<evidence type="ECO:0000256" key="8">
    <source>
        <dbReference type="SAM" id="MobiDB-lite"/>
    </source>
</evidence>
<dbReference type="PANTHER" id="PTHR23253:SF9">
    <property type="entry name" value="EUKARYOTIC TRANSLATION INITIATION FACTOR 4 GAMMA 2"/>
    <property type="match status" value="1"/>
</dbReference>
<feature type="compositionally biased region" description="Low complexity" evidence="8">
    <location>
        <begin position="722"/>
        <end position="732"/>
    </location>
</feature>
<feature type="region of interest" description="Disordered" evidence="8">
    <location>
        <begin position="1263"/>
        <end position="1307"/>
    </location>
</feature>
<keyword evidence="5" id="KW-0597">Phosphoprotein</keyword>
<dbReference type="Proteomes" id="UP000799441">
    <property type="component" value="Unassembled WGS sequence"/>
</dbReference>
<feature type="compositionally biased region" description="Polar residues" evidence="8">
    <location>
        <begin position="84"/>
        <end position="93"/>
    </location>
</feature>
<feature type="region of interest" description="Disordered" evidence="8">
    <location>
        <begin position="811"/>
        <end position="1001"/>
    </location>
</feature>
<feature type="compositionally biased region" description="Basic and acidic residues" evidence="8">
    <location>
        <begin position="503"/>
        <end position="556"/>
    </location>
</feature>
<dbReference type="GO" id="GO:0003743">
    <property type="term" value="F:translation initiation factor activity"/>
    <property type="evidence" value="ECO:0007669"/>
    <property type="project" value="UniProtKB-KW"/>
</dbReference>
<feature type="compositionally biased region" description="Gly residues" evidence="8">
    <location>
        <begin position="1328"/>
        <end position="1358"/>
    </location>
</feature>
<dbReference type="InterPro" id="IPR036211">
    <property type="entry name" value="eIF4G_eIF4E-bd_sf"/>
</dbReference>
<feature type="compositionally biased region" description="Gly residues" evidence="8">
    <location>
        <begin position="853"/>
        <end position="862"/>
    </location>
</feature>
<evidence type="ECO:0000256" key="4">
    <source>
        <dbReference type="ARBA" id="ARBA00022540"/>
    </source>
</evidence>
<gene>
    <name evidence="10" type="ORF">K431DRAFT_145646</name>
</gene>
<dbReference type="Gene3D" id="1.20.970.30">
    <property type="entry name" value="eIF4G, eIF4E-binding domain"/>
    <property type="match status" value="1"/>
</dbReference>
<proteinExistence type="inferred from homology"/>
<dbReference type="OrthoDB" id="514777at2759"/>
<dbReference type="InterPro" id="IPR022745">
    <property type="entry name" value="eIF4G1_eIF4E-bd"/>
</dbReference>
<feature type="compositionally biased region" description="Basic and acidic residues" evidence="8">
    <location>
        <begin position="584"/>
        <end position="593"/>
    </location>
</feature>
<feature type="compositionally biased region" description="Low complexity" evidence="8">
    <location>
        <begin position="348"/>
        <end position="360"/>
    </location>
</feature>
<feature type="compositionally biased region" description="Basic and acidic residues" evidence="8">
    <location>
        <begin position="631"/>
        <end position="670"/>
    </location>
</feature>
<feature type="compositionally biased region" description="Pro residues" evidence="8">
    <location>
        <begin position="361"/>
        <end position="387"/>
    </location>
</feature>
<feature type="compositionally biased region" description="Low complexity" evidence="8">
    <location>
        <begin position="39"/>
        <end position="51"/>
    </location>
</feature>
<feature type="compositionally biased region" description="Low complexity" evidence="8">
    <location>
        <begin position="464"/>
        <end position="480"/>
    </location>
</feature>
<dbReference type="GO" id="GO:0003729">
    <property type="term" value="F:mRNA binding"/>
    <property type="evidence" value="ECO:0007669"/>
    <property type="project" value="TreeGrafter"/>
</dbReference>
<feature type="compositionally biased region" description="Polar residues" evidence="8">
    <location>
        <begin position="871"/>
        <end position="883"/>
    </location>
</feature>
<evidence type="ECO:0000259" key="9">
    <source>
        <dbReference type="SMART" id="SM00543"/>
    </source>
</evidence>
<dbReference type="SUPFAM" id="SSF48371">
    <property type="entry name" value="ARM repeat"/>
    <property type="match status" value="1"/>
</dbReference>
<feature type="compositionally biased region" description="Basic and acidic residues" evidence="8">
    <location>
        <begin position="602"/>
        <end position="624"/>
    </location>
</feature>
<dbReference type="FunFam" id="1.25.40.180:FF:000020">
    <property type="entry name" value="Eukaryotic translation initiation factor subunit"/>
    <property type="match status" value="1"/>
</dbReference>
<feature type="region of interest" description="Disordered" evidence="8">
    <location>
        <begin position="1"/>
        <end position="325"/>
    </location>
</feature>
<feature type="compositionally biased region" description="Polar residues" evidence="8">
    <location>
        <begin position="389"/>
        <end position="399"/>
    </location>
</feature>
<feature type="region of interest" description="Disordered" evidence="8">
    <location>
        <begin position="348"/>
        <end position="758"/>
    </location>
</feature>
<feature type="compositionally biased region" description="Low complexity" evidence="8">
    <location>
        <begin position="230"/>
        <end position="240"/>
    </location>
</feature>
<dbReference type="Gene3D" id="1.25.40.180">
    <property type="match status" value="1"/>
</dbReference>
<comment type="similarity">
    <text evidence="2">Belongs to the eukaryotic initiation factor 4G family.</text>
</comment>
<feature type="compositionally biased region" description="Basic and acidic residues" evidence="8">
    <location>
        <begin position="811"/>
        <end position="822"/>
    </location>
</feature>
<feature type="domain" description="MIF4G" evidence="9">
    <location>
        <begin position="1005"/>
        <end position="1245"/>
    </location>
</feature>
<accession>A0A9P4QDP4</accession>
<dbReference type="Pfam" id="PF12152">
    <property type="entry name" value="eIF_4G1"/>
    <property type="match status" value="1"/>
</dbReference>
<feature type="compositionally biased region" description="Low complexity" evidence="8">
    <location>
        <begin position="1267"/>
        <end position="1276"/>
    </location>
</feature>
<sequence length="1430" mass="150735">MTSAATPNAQNKSAAAAAIASNTTSSPAGAVPAQPPVRSYASAATTTKTATPTPPAPAGASSQNAVKPTASPVNGGIAQGGPQVPQSGNSNPGGTPGMANGSEHGRKPSVVISASGASGYMPNGGPVSAGGNRPPINFGSMDTGDSPVPQPGQSAQSQPSGLQQPPQNPRVTSPAHSPSPIPQPTASGGKPPSGLQNQPNGAAPNFGSFGGEQASQGPLSAGMPEHVRRSSSQSMQSDVSNRGSFTPRNNPPRPFNPQGYGAMPTPPQNHARPSFPPGPGSRGGAAGMAPSFSPAQQQYYRNGRNSPAIPPAQPHMAQGQVPYGYGPHLGPQANMYMQPQGGFDPTQGGFYNPYYYGYPGQAPPQSPRPHFPTPYPAPQPGMQPPFHPTSMSRSASQVSERPASSMGNQTPSMQASQPAQTPSNQQVPPAPTSNFVRPVKKSSAIKITNDKGEAITFNKPSPSPSGSTQSQTPVIVSTPNAPTPPPRAPSSQRGESKTNTMTAEERKAAFQEQVKKSMEDKKRNQDEEEKAKKEAGDAAAKAQEEQKEAEVKKAAAEAEAAAAKAASDEKAEAEAKAAQAAAEKSAEEASKPTEEEEDEDARLEREIAEMEAREREEEELEKKYQEKRKKEREEAAGKEAERNAKRDEDLKRQEREAEEREAERERERSGGQKADPTTDEEAKKLFAALKPAQLGPGASESAASGTETPRSEDSNSMPPPSAAQTSARAAAPKPKPAHLKLETSKRVEPAEPTPGMQALKSARFLALKEEAQYPEGVQSPNPALNQATRKARAYDKDFLLQFQTVFKEKPSVDWDQRVKDTLGSDEPASARTGGGASRAASHKGGRTPQAGPSFGGPMGSFMGGQARTLPPGTTSADRFQMSNIGGRPGMAMPGQMGRAPSQLGMGAPGAGMSRTNSLQSMPHLGPGSPRQPSARGKGASKRDDRVKSRREDADAASKMPLTAGQEVKALEKSTSGWKPMSLSQTTAAAASQPDPSGNMPPDMVQRKVKAALNKMTPENFPKISQQILDIAGQSKNETDGRTLRQVIALTFEKACDEAHWAGMYARFCHTMLTTMSPDIRDETIKDKAGNPVVGGALFRKYLLNRCQEEFERGWQANLPEKPDGTTGEAVLLSDEYYKAAAAKRKGLGLIQFIGQLYKLGMLTLRIMHECVIRLLNFEGEPDEAAIENLTTLLRAVGATMDDTDQGKSMVAAYFSRIEEAFLKSDTLASRSRFMILDLIDLRKAGWKGKNTDKGPKTIEEVHKEAEAAAAKQAAEAAKTRGPGGRQMSGRGDHRNFSGGMAPPVDYSRTNVAMDDLRRLQQRNQSQRSGGGNLGPGGSLGPGSSLGAGRSGSRRGLGPGSNPSTRTSTPPVESKDKKEEPSSATNAFSALAGLDGSGEGQEDAGNSDATSPPHARHRSKSPLAEGGKEAS</sequence>
<evidence type="ECO:0000313" key="11">
    <source>
        <dbReference type="Proteomes" id="UP000799441"/>
    </source>
</evidence>
<evidence type="ECO:0000256" key="6">
    <source>
        <dbReference type="ARBA" id="ARBA00022884"/>
    </source>
</evidence>
<evidence type="ECO:0000256" key="7">
    <source>
        <dbReference type="ARBA" id="ARBA00022917"/>
    </source>
</evidence>
<comment type="caution">
    <text evidence="10">The sequence shown here is derived from an EMBL/GenBank/DDBJ whole genome shotgun (WGS) entry which is preliminary data.</text>
</comment>
<dbReference type="EMBL" id="MU003771">
    <property type="protein sequence ID" value="KAF2724524.1"/>
    <property type="molecule type" value="Genomic_DNA"/>
</dbReference>
<feature type="compositionally biased region" description="Low complexity" evidence="8">
    <location>
        <begin position="983"/>
        <end position="992"/>
    </location>
</feature>
<organism evidence="10 11">
    <name type="scientific">Polychaeton citri CBS 116435</name>
    <dbReference type="NCBI Taxonomy" id="1314669"/>
    <lineage>
        <taxon>Eukaryota</taxon>
        <taxon>Fungi</taxon>
        <taxon>Dikarya</taxon>
        <taxon>Ascomycota</taxon>
        <taxon>Pezizomycotina</taxon>
        <taxon>Dothideomycetes</taxon>
        <taxon>Dothideomycetidae</taxon>
        <taxon>Capnodiales</taxon>
        <taxon>Capnodiaceae</taxon>
        <taxon>Polychaeton</taxon>
    </lineage>
</organism>
<name>A0A9P4QDP4_9PEZI</name>
<comment type="subcellular location">
    <subcellularLocation>
        <location evidence="1">Cytoplasm</location>
    </subcellularLocation>
</comment>
<dbReference type="InterPro" id="IPR003890">
    <property type="entry name" value="MIF4G-like_typ-3"/>
</dbReference>
<reference evidence="10" key="1">
    <citation type="journal article" date="2020" name="Stud. Mycol.">
        <title>101 Dothideomycetes genomes: a test case for predicting lifestyles and emergence of pathogens.</title>
        <authorList>
            <person name="Haridas S."/>
            <person name="Albert R."/>
            <person name="Binder M."/>
            <person name="Bloem J."/>
            <person name="Labutti K."/>
            <person name="Salamov A."/>
            <person name="Andreopoulos B."/>
            <person name="Baker S."/>
            <person name="Barry K."/>
            <person name="Bills G."/>
            <person name="Bluhm B."/>
            <person name="Cannon C."/>
            <person name="Castanera R."/>
            <person name="Culley D."/>
            <person name="Daum C."/>
            <person name="Ezra D."/>
            <person name="Gonzalez J."/>
            <person name="Henrissat B."/>
            <person name="Kuo A."/>
            <person name="Liang C."/>
            <person name="Lipzen A."/>
            <person name="Lutzoni F."/>
            <person name="Magnuson J."/>
            <person name="Mondo S."/>
            <person name="Nolan M."/>
            <person name="Ohm R."/>
            <person name="Pangilinan J."/>
            <person name="Park H.-J."/>
            <person name="Ramirez L."/>
            <person name="Alfaro M."/>
            <person name="Sun H."/>
            <person name="Tritt A."/>
            <person name="Yoshinaga Y."/>
            <person name="Zwiers L.-H."/>
            <person name="Turgeon B."/>
            <person name="Goodwin S."/>
            <person name="Spatafora J."/>
            <person name="Crous P."/>
            <person name="Grigoriev I."/>
        </authorList>
    </citation>
    <scope>NUCLEOTIDE SEQUENCE</scope>
    <source>
        <strain evidence="10">CBS 116435</strain>
    </source>
</reference>
<feature type="compositionally biased region" description="Polar residues" evidence="8">
    <location>
        <begin position="293"/>
        <end position="305"/>
    </location>
</feature>
<feature type="compositionally biased region" description="Basic and acidic residues" evidence="8">
    <location>
        <begin position="739"/>
        <end position="749"/>
    </location>
</feature>
<evidence type="ECO:0000256" key="2">
    <source>
        <dbReference type="ARBA" id="ARBA00005775"/>
    </source>
</evidence>
<feature type="compositionally biased region" description="Basic and acidic residues" evidence="8">
    <location>
        <begin position="940"/>
        <end position="955"/>
    </location>
</feature>
<feature type="compositionally biased region" description="Polar residues" evidence="8">
    <location>
        <begin position="405"/>
        <end position="435"/>
    </location>
</feature>
<feature type="compositionally biased region" description="Low complexity" evidence="8">
    <location>
        <begin position="1"/>
        <end position="28"/>
    </location>
</feature>
<dbReference type="GO" id="GO:0016281">
    <property type="term" value="C:eukaryotic translation initiation factor 4F complex"/>
    <property type="evidence" value="ECO:0007669"/>
    <property type="project" value="TreeGrafter"/>
</dbReference>
<dbReference type="PANTHER" id="PTHR23253">
    <property type="entry name" value="EUKARYOTIC TRANSLATION INITIATION FACTOR 4 GAMMA"/>
    <property type="match status" value="1"/>
</dbReference>
<evidence type="ECO:0000313" key="10">
    <source>
        <dbReference type="EMBL" id="KAF2724524.1"/>
    </source>
</evidence>
<dbReference type="Pfam" id="PF02854">
    <property type="entry name" value="MIF4G"/>
    <property type="match status" value="1"/>
</dbReference>
<evidence type="ECO:0000256" key="5">
    <source>
        <dbReference type="ARBA" id="ARBA00022553"/>
    </source>
</evidence>